<evidence type="ECO:0000313" key="2">
    <source>
        <dbReference type="Proteomes" id="UP001165960"/>
    </source>
</evidence>
<gene>
    <name evidence="1" type="ORF">DSO57_1021061</name>
</gene>
<name>A0ACC2T3Y4_9FUNG</name>
<organism evidence="1 2">
    <name type="scientific">Entomophthora muscae</name>
    <dbReference type="NCBI Taxonomy" id="34485"/>
    <lineage>
        <taxon>Eukaryota</taxon>
        <taxon>Fungi</taxon>
        <taxon>Fungi incertae sedis</taxon>
        <taxon>Zoopagomycota</taxon>
        <taxon>Entomophthoromycotina</taxon>
        <taxon>Entomophthoromycetes</taxon>
        <taxon>Entomophthorales</taxon>
        <taxon>Entomophthoraceae</taxon>
        <taxon>Entomophthora</taxon>
    </lineage>
</organism>
<keyword evidence="2" id="KW-1185">Reference proteome</keyword>
<evidence type="ECO:0000313" key="1">
    <source>
        <dbReference type="EMBL" id="KAJ9069195.1"/>
    </source>
</evidence>
<sequence>MDWVRSSLLVIVLLVYSLRKRSLSNSGAIGAIFVGFTTFLNPQLLTTIVLITFFISGSIITKFKAQEKKKLEVDYKEGGQRNIIQVLCNGLTGSVMSLAYQLFISGRTQTSSELCLADGGWTSFFIFGFIGHYACCCADTWASELGILNYDWPYLITTFEQVPPGTNGAISLVGTLASLMGGQVVGLVAALSLRQQHPECGFRLGIMGLGMLTGLVGSMIDSLLGATIQATYYQTSTMKIVPKESRCKNSKESEKEELPDVKLIAGYDFMDNNLVNLTSSLATSLLAGILGSWLLSNSS</sequence>
<reference evidence="1" key="1">
    <citation type="submission" date="2022-04" db="EMBL/GenBank/DDBJ databases">
        <title>Genome of the entomopathogenic fungus Entomophthora muscae.</title>
        <authorList>
            <person name="Elya C."/>
            <person name="Lovett B.R."/>
            <person name="Lee E."/>
            <person name="Macias A.M."/>
            <person name="Hajek A.E."/>
            <person name="De Bivort B.L."/>
            <person name="Kasson M.T."/>
            <person name="De Fine Licht H.H."/>
            <person name="Stajich J.E."/>
        </authorList>
    </citation>
    <scope>NUCLEOTIDE SEQUENCE</scope>
    <source>
        <strain evidence="1">Berkeley</strain>
    </source>
</reference>
<comment type="caution">
    <text evidence="1">The sequence shown here is derived from an EMBL/GenBank/DDBJ whole genome shotgun (WGS) entry which is preliminary data.</text>
</comment>
<dbReference type="Proteomes" id="UP001165960">
    <property type="component" value="Unassembled WGS sequence"/>
</dbReference>
<proteinExistence type="predicted"/>
<accession>A0ACC2T3Y4</accession>
<protein>
    <submittedName>
        <fullName evidence="1">Uncharacterized protein</fullName>
    </submittedName>
</protein>
<dbReference type="EMBL" id="QTSX02003651">
    <property type="protein sequence ID" value="KAJ9069195.1"/>
    <property type="molecule type" value="Genomic_DNA"/>
</dbReference>